<dbReference type="InterPro" id="IPR029057">
    <property type="entry name" value="PRTase-like"/>
</dbReference>
<dbReference type="SUPFAM" id="SSF53271">
    <property type="entry name" value="PRTase-like"/>
    <property type="match status" value="1"/>
</dbReference>
<evidence type="ECO:0000313" key="2">
    <source>
        <dbReference type="Proteomes" id="UP000199321"/>
    </source>
</evidence>
<dbReference type="InterPro" id="IPR000836">
    <property type="entry name" value="PRTase_dom"/>
</dbReference>
<dbReference type="AlphaFoldDB" id="A0A1G7HGL7"/>
<proteinExistence type="predicted"/>
<dbReference type="Gene3D" id="3.40.50.2020">
    <property type="match status" value="1"/>
</dbReference>
<evidence type="ECO:0008006" key="3">
    <source>
        <dbReference type="Google" id="ProtNLM"/>
    </source>
</evidence>
<dbReference type="EMBL" id="FNBA01000004">
    <property type="protein sequence ID" value="SDE99179.1"/>
    <property type="molecule type" value="Genomic_DNA"/>
</dbReference>
<dbReference type="RefSeq" id="WP_093144731.1">
    <property type="nucleotide sequence ID" value="NZ_BMWO01000004.1"/>
</dbReference>
<organism evidence="1 2">
    <name type="scientific">Ulvibacter litoralis</name>
    <dbReference type="NCBI Taxonomy" id="227084"/>
    <lineage>
        <taxon>Bacteria</taxon>
        <taxon>Pseudomonadati</taxon>
        <taxon>Bacteroidota</taxon>
        <taxon>Flavobacteriia</taxon>
        <taxon>Flavobacteriales</taxon>
        <taxon>Flavobacteriaceae</taxon>
        <taxon>Ulvibacter</taxon>
    </lineage>
</organism>
<gene>
    <name evidence="1" type="ORF">SAMN05421855_10464</name>
</gene>
<dbReference type="OrthoDB" id="1425996at2"/>
<evidence type="ECO:0000313" key="1">
    <source>
        <dbReference type="EMBL" id="SDE99179.1"/>
    </source>
</evidence>
<protein>
    <recommendedName>
        <fullName evidence="3">Phosphoribosyl transferase domain-containing protein</fullName>
    </recommendedName>
</protein>
<accession>A0A1G7HGL7</accession>
<reference evidence="1 2" key="1">
    <citation type="submission" date="2016-10" db="EMBL/GenBank/DDBJ databases">
        <authorList>
            <person name="de Groot N.N."/>
        </authorList>
    </citation>
    <scope>NUCLEOTIDE SEQUENCE [LARGE SCALE GENOMIC DNA]</scope>
    <source>
        <strain evidence="1 2">DSM 16195</strain>
    </source>
</reference>
<keyword evidence="2" id="KW-1185">Reference proteome</keyword>
<dbReference type="Proteomes" id="UP000199321">
    <property type="component" value="Unassembled WGS sequence"/>
</dbReference>
<sequence>MKLLITSPDAIYDWYNETFFNGIIDALNSFRDASDDNEIVLISNHESKLKIVPKNFTAINLSPYKRLRKSPKLITIISKKLGVEFEDIIILGAKDDDMILAANTKLILLTAVYAQINNFEDRIYKDKYGIAIHDNIRLQYFFDHYIDIVKPWFFSYDISDNCKIYGLTNAMTGLMANSTEIQICNHLKKHLKDGHDEGQNPFRIFSLLSAYRIFPEIDDIYLWACYPTSTGLPDEPLLAIKEILRKSFGSRASKDLFIRHKPSPKRSNQGANTRANQGCDNQFNSIHLNPYYKGKIEGKSICIIDDFSTHGTSCETVRHLLNHAGVSKVVFIALGKYKVTYKTYDYTLSGNVYDSTYTFQRNGTYTENHGVLNNDSSGELLDSLKDSFL</sequence>
<dbReference type="CDD" id="cd06223">
    <property type="entry name" value="PRTases_typeI"/>
    <property type="match status" value="1"/>
</dbReference>
<name>A0A1G7HGL7_9FLAO</name>